<dbReference type="AlphaFoldDB" id="A0A379FPP2"/>
<dbReference type="RefSeq" id="WP_115166943.1">
    <property type="nucleotide sequence ID" value="NZ_CP077317.1"/>
</dbReference>
<dbReference type="Proteomes" id="UP000254208">
    <property type="component" value="Unassembled WGS sequence"/>
</dbReference>
<gene>
    <name evidence="1" type="ORF">NCTC11801_01561</name>
</gene>
<reference evidence="1 2" key="1">
    <citation type="submission" date="2018-06" db="EMBL/GenBank/DDBJ databases">
        <authorList>
            <consortium name="Pathogen Informatics"/>
            <person name="Doyle S."/>
        </authorList>
    </citation>
    <scope>NUCLEOTIDE SEQUENCE [LARGE SCALE GENOMIC DNA]</scope>
    <source>
        <strain evidence="1 2">NCTC11801</strain>
    </source>
</reference>
<organism evidence="1 2">
    <name type="scientific">Providencia rettgeri</name>
    <dbReference type="NCBI Taxonomy" id="587"/>
    <lineage>
        <taxon>Bacteria</taxon>
        <taxon>Pseudomonadati</taxon>
        <taxon>Pseudomonadota</taxon>
        <taxon>Gammaproteobacteria</taxon>
        <taxon>Enterobacterales</taxon>
        <taxon>Morganellaceae</taxon>
        <taxon>Providencia</taxon>
    </lineage>
</organism>
<evidence type="ECO:0000313" key="1">
    <source>
        <dbReference type="EMBL" id="SUC30631.1"/>
    </source>
</evidence>
<dbReference type="GeneID" id="93672546"/>
<proteinExistence type="predicted"/>
<accession>A0A379FPP2</accession>
<sequence length="310" mass="35745">MAKGLKMFFARQSKNDDQLVSISAITKDSKDGLICEYCDANVIWVDSFVRLGRTISPYLRLGPNQEHSASCKNNVRTAVEVLVAKSTNIEDTKDIFLSDQGTFTFRMNVLLEAESDFKRAKKAYEDECDSEIRERKSREYKVSERRLSNYFNSAAGIAKIWERIEESSDKKLLSELVVIEFNGKKIKWNSFFYDESRYPILHKKGDGIEHPVAIAFTVKETSKHIDTDSSNFYTVKGDKYIVHSAEKQVIHYVPSLNAHTDDYFNNLQEGDELIIIGKPKCPIGEPWRHLIYKNLKFWVSNEKQLTKLSE</sequence>
<name>A0A379FPP2_PRORE</name>
<evidence type="ECO:0000313" key="2">
    <source>
        <dbReference type="Proteomes" id="UP000254208"/>
    </source>
</evidence>
<dbReference type="EMBL" id="UGTZ01000001">
    <property type="protein sequence ID" value="SUC30631.1"/>
    <property type="molecule type" value="Genomic_DNA"/>
</dbReference>
<protein>
    <submittedName>
        <fullName evidence="1">Uncharacterized protein</fullName>
    </submittedName>
</protein>